<gene>
    <name evidence="3" type="ORF">HCN50_06080</name>
</gene>
<comment type="caution">
    <text evidence="3">The sequence shown here is derived from an EMBL/GenBank/DDBJ whole genome shotgun (WGS) entry which is preliminary data.</text>
</comment>
<sequence length="87" mass="9320">MEPVYQGLISFLLALCVASGALAQDRQTDQIAPSAETALPAGGPSLTGKERMGRKWMDEQRIDNCNVPIDKRGSKPRSSTCPHVPPG</sequence>
<dbReference type="EMBL" id="JAAVLW010000002">
    <property type="protein sequence ID" value="NOJ45827.1"/>
    <property type="molecule type" value="Genomic_DNA"/>
</dbReference>
<proteinExistence type="predicted"/>
<keyword evidence="4" id="KW-1185">Reference proteome</keyword>
<feature type="region of interest" description="Disordered" evidence="1">
    <location>
        <begin position="65"/>
        <end position="87"/>
    </location>
</feature>
<dbReference type="Proteomes" id="UP000528734">
    <property type="component" value="Unassembled WGS sequence"/>
</dbReference>
<evidence type="ECO:0000256" key="2">
    <source>
        <dbReference type="SAM" id="SignalP"/>
    </source>
</evidence>
<dbReference type="AlphaFoldDB" id="A0A7Y4M0L5"/>
<organism evidence="3 4">
    <name type="scientific">Bradyrhizobium archetypum</name>
    <dbReference type="NCBI Taxonomy" id="2721160"/>
    <lineage>
        <taxon>Bacteria</taxon>
        <taxon>Pseudomonadati</taxon>
        <taxon>Pseudomonadota</taxon>
        <taxon>Alphaproteobacteria</taxon>
        <taxon>Hyphomicrobiales</taxon>
        <taxon>Nitrobacteraceae</taxon>
        <taxon>Bradyrhizobium</taxon>
    </lineage>
</organism>
<protein>
    <submittedName>
        <fullName evidence="3">Uncharacterized protein</fullName>
    </submittedName>
</protein>
<evidence type="ECO:0000313" key="4">
    <source>
        <dbReference type="Proteomes" id="UP000528734"/>
    </source>
</evidence>
<name>A0A7Y4M0L5_9BRAD</name>
<feature type="signal peptide" evidence="2">
    <location>
        <begin position="1"/>
        <end position="23"/>
    </location>
</feature>
<reference evidence="3 4" key="1">
    <citation type="submission" date="2020-03" db="EMBL/GenBank/DDBJ databases">
        <title>Bradyrhizobium diversity isolated from nodules of Muelleranthus trifoliolatus.</title>
        <authorList>
            <person name="Klepa M."/>
            <person name="Helene L."/>
            <person name="Hungria M."/>
        </authorList>
    </citation>
    <scope>NUCLEOTIDE SEQUENCE [LARGE SCALE GENOMIC DNA]</scope>
    <source>
        <strain evidence="3 4">WSM 1744</strain>
    </source>
</reference>
<accession>A0A7Y4M0L5</accession>
<keyword evidence="2" id="KW-0732">Signal</keyword>
<evidence type="ECO:0000313" key="3">
    <source>
        <dbReference type="EMBL" id="NOJ45827.1"/>
    </source>
</evidence>
<evidence type="ECO:0000256" key="1">
    <source>
        <dbReference type="SAM" id="MobiDB-lite"/>
    </source>
</evidence>
<feature type="chain" id="PRO_5030805755" evidence="2">
    <location>
        <begin position="24"/>
        <end position="87"/>
    </location>
</feature>
<dbReference type="RefSeq" id="WP_171708724.1">
    <property type="nucleotide sequence ID" value="NZ_JAAVLW010000002.1"/>
</dbReference>